<dbReference type="InterPro" id="IPR012334">
    <property type="entry name" value="Pectin_lyas_fold"/>
</dbReference>
<keyword evidence="5" id="KW-1185">Reference proteome</keyword>
<evidence type="ECO:0000256" key="1">
    <source>
        <dbReference type="ARBA" id="ARBA00022723"/>
    </source>
</evidence>
<dbReference type="RefSeq" id="WP_145112884.1">
    <property type="nucleotide sequence ID" value="NZ_CP036349.1"/>
</dbReference>
<dbReference type="GO" id="GO:0046872">
    <property type="term" value="F:metal ion binding"/>
    <property type="evidence" value="ECO:0007669"/>
    <property type="project" value="UniProtKB-KW"/>
</dbReference>
<gene>
    <name evidence="4" type="ORF">Spa11_26660</name>
</gene>
<dbReference type="InterPro" id="IPR052063">
    <property type="entry name" value="Polysaccharide_Lyase_1"/>
</dbReference>
<organism evidence="4 5">
    <name type="scientific">Botrimarina mediterranea</name>
    <dbReference type="NCBI Taxonomy" id="2528022"/>
    <lineage>
        <taxon>Bacteria</taxon>
        <taxon>Pseudomonadati</taxon>
        <taxon>Planctomycetota</taxon>
        <taxon>Planctomycetia</taxon>
        <taxon>Pirellulales</taxon>
        <taxon>Lacipirellulaceae</taxon>
        <taxon>Botrimarina</taxon>
    </lineage>
</organism>
<sequence precursor="true">MKRLAGHTLLMALPAVSLGQALPAFPGADGAAANVSGGRGGLVYHVTLLDQNYSDNRPGTLRYGLNDSNFGSQPRTIVFDVAGTFWLGRFGADQGHDNGWDTQSRIGLGSNVTIAGQTAPGPVYIMGGVVKAGGNNTILRNVTIAPGYGMRNFSKPDEGIEPTPGDFPDSYVYDAIDISGTDQMIDHVTTVYATDETISANELANNVTIQYSTMAQAQNYPQADAEGGGSFTGHGLGMLLQAGSNAKITVANNLLAHMKARLPRVGSEVGSGPFNDFRNNVFYNWLGSTTQAGSGQRSFNNFIGNFYLAGPGGEDPIGGSNPGVTNRAGGTGVGGGNSTNQVYQNGNLRDINKDGDALDASAATLSSANVTQAYDVNIGVTTSATTAYSNVLDHVGANWWNRSPVDTRLINEVRTGTGKIKAWADDPFDPDPTEGTEWREMLSYRADTGTGAAPFTRDTNWDQEAGGGDGMPTWWELEHGLDPLASDNNGDFDNDGYTNLEEYLNDVAAWPAPAPIQFTGGVNSRYAQIQNWTVSGVSLPIQGKGTVTTSSNWQPSHYDVVQISGLAVVDSVGQNAGDITVGAAAAGSLSVTDGWLKVAEVTTIGPAGSLSVSGGALHTPGLSKDANGSFSLTGGELHVDAADFDLVVDDGTLAPGATTGVLLIAGGLTVNDGAILIDITPLDGATSILAQHSVTLGGGLVVDLNGFTPTPSDTYTIIEAAAVSGAFDNAIGDRIPVSGGSFLLTIDANSATLSDYLASLPGDFNYDGSVDAADYTVWRDGLGTMFTAADYSIWASAFGSSRGLAATSSVPEPCGWLLAFATGAVRLLPGRRR</sequence>
<dbReference type="KEGG" id="bmei:Spa11_26660"/>
<reference evidence="4 5" key="1">
    <citation type="submission" date="2019-02" db="EMBL/GenBank/DDBJ databases">
        <title>Deep-cultivation of Planctomycetes and their phenomic and genomic characterization uncovers novel biology.</title>
        <authorList>
            <person name="Wiegand S."/>
            <person name="Jogler M."/>
            <person name="Boedeker C."/>
            <person name="Pinto D."/>
            <person name="Vollmers J."/>
            <person name="Rivas-Marin E."/>
            <person name="Kohn T."/>
            <person name="Peeters S.H."/>
            <person name="Heuer A."/>
            <person name="Rast P."/>
            <person name="Oberbeckmann S."/>
            <person name="Bunk B."/>
            <person name="Jeske O."/>
            <person name="Meyerdierks A."/>
            <person name="Storesund J.E."/>
            <person name="Kallscheuer N."/>
            <person name="Luecker S."/>
            <person name="Lage O.M."/>
            <person name="Pohl T."/>
            <person name="Merkel B.J."/>
            <person name="Hornburger P."/>
            <person name="Mueller R.-W."/>
            <person name="Bruemmer F."/>
            <person name="Labrenz M."/>
            <person name="Spormann A.M."/>
            <person name="Op den Camp H."/>
            <person name="Overmann J."/>
            <person name="Amann R."/>
            <person name="Jetten M.S.M."/>
            <person name="Mascher T."/>
            <person name="Medema M.H."/>
            <person name="Devos D.P."/>
            <person name="Kaster A.-K."/>
            <person name="Ovreas L."/>
            <person name="Rohde M."/>
            <person name="Galperin M.Y."/>
            <person name="Jogler C."/>
        </authorList>
    </citation>
    <scope>NUCLEOTIDE SEQUENCE [LARGE SCALE GENOMIC DNA]</scope>
    <source>
        <strain evidence="4 5">Spa11</strain>
    </source>
</reference>
<accession>A0A518K9K8</accession>
<evidence type="ECO:0000313" key="5">
    <source>
        <dbReference type="Proteomes" id="UP000316426"/>
    </source>
</evidence>
<dbReference type="SUPFAM" id="SSF51126">
    <property type="entry name" value="Pectin lyase-like"/>
    <property type="match status" value="1"/>
</dbReference>
<keyword evidence="2" id="KW-0325">Glycoprotein</keyword>
<dbReference type="PANTHER" id="PTHR42970">
    <property type="entry name" value="PECTATE LYASE C-RELATED"/>
    <property type="match status" value="1"/>
</dbReference>
<dbReference type="EMBL" id="CP036349">
    <property type="protein sequence ID" value="QDV74463.1"/>
    <property type="molecule type" value="Genomic_DNA"/>
</dbReference>
<dbReference type="PANTHER" id="PTHR42970:SF1">
    <property type="entry name" value="PECTATE LYASE C-RELATED"/>
    <property type="match status" value="1"/>
</dbReference>
<keyword evidence="3" id="KW-0732">Signal</keyword>
<evidence type="ECO:0000313" key="4">
    <source>
        <dbReference type="EMBL" id="QDV74463.1"/>
    </source>
</evidence>
<evidence type="ECO:0000256" key="3">
    <source>
        <dbReference type="SAM" id="SignalP"/>
    </source>
</evidence>
<dbReference type="AlphaFoldDB" id="A0A518K9K8"/>
<keyword evidence="1" id="KW-0479">Metal-binding</keyword>
<dbReference type="GO" id="GO:0016829">
    <property type="term" value="F:lyase activity"/>
    <property type="evidence" value="ECO:0007669"/>
    <property type="project" value="UniProtKB-KW"/>
</dbReference>
<proteinExistence type="predicted"/>
<keyword evidence="4" id="KW-0456">Lyase</keyword>
<feature type="signal peptide" evidence="3">
    <location>
        <begin position="1"/>
        <end position="19"/>
    </location>
</feature>
<dbReference type="Proteomes" id="UP000316426">
    <property type="component" value="Chromosome"/>
</dbReference>
<evidence type="ECO:0000256" key="2">
    <source>
        <dbReference type="ARBA" id="ARBA00023180"/>
    </source>
</evidence>
<dbReference type="InterPro" id="IPR011050">
    <property type="entry name" value="Pectin_lyase_fold/virulence"/>
</dbReference>
<name>A0A518K9K8_9BACT</name>
<protein>
    <submittedName>
        <fullName evidence="4">Pectate lyase</fullName>
    </submittedName>
</protein>
<feature type="chain" id="PRO_5022160618" evidence="3">
    <location>
        <begin position="20"/>
        <end position="833"/>
    </location>
</feature>
<dbReference type="Gene3D" id="2.160.20.10">
    <property type="entry name" value="Single-stranded right-handed beta-helix, Pectin lyase-like"/>
    <property type="match status" value="1"/>
</dbReference>